<dbReference type="InterPro" id="IPR055170">
    <property type="entry name" value="GFO_IDH_MocA-like_dom"/>
</dbReference>
<evidence type="ECO:0000313" key="3">
    <source>
        <dbReference type="EMBL" id="BFG71470.1"/>
    </source>
</evidence>
<gene>
    <name evidence="3" type="ORF">KACHI17_23510</name>
</gene>
<dbReference type="GO" id="GO:0000166">
    <property type="term" value="F:nucleotide binding"/>
    <property type="evidence" value="ECO:0007669"/>
    <property type="project" value="InterPro"/>
</dbReference>
<organism evidence="3">
    <name type="scientific">Sediminibacterium sp. KACHI17</name>
    <dbReference type="NCBI Taxonomy" id="1751071"/>
    <lineage>
        <taxon>Bacteria</taxon>
        <taxon>Pseudomonadati</taxon>
        <taxon>Bacteroidota</taxon>
        <taxon>Chitinophagia</taxon>
        <taxon>Chitinophagales</taxon>
        <taxon>Chitinophagaceae</taxon>
        <taxon>Sediminibacterium</taxon>
    </lineage>
</organism>
<dbReference type="AlphaFoldDB" id="A0AAT9GLX6"/>
<dbReference type="InterPro" id="IPR052515">
    <property type="entry name" value="Gfo/Idh/MocA_Oxidoreductase"/>
</dbReference>
<dbReference type="Pfam" id="PF01408">
    <property type="entry name" value="GFO_IDH_MocA"/>
    <property type="match status" value="1"/>
</dbReference>
<sequence length="325" mass="36004">MKKIQFAIVGCGQIAKKHLTQIHTIGTLVAVCDVDPEQAKSLVHSSDVLCFSSLESLLAANLPIDVVVICTPNGLHASQAQLCLKAGYHVLIEKPMALTSSDALALIETSIESGRNLFTVLQNRFNAPVQAVHQAIRTGELGKVFSVQVSCFWHRDFTYYQHPWHGSKTMDGGVLFTQFSHFIDLLLWYFGPVKEVNAIMHNINHPQTELLEDEGAVLLQFENGIIGAIQFSTNTYQKNMEGAVVIIAEKGTIKIGGSYLNEITYQETATPIISGSTDTRQSLQQVYHSILRTLQFGEPFYVDPQESVHTIALIERMYAAARKKS</sequence>
<reference evidence="3" key="1">
    <citation type="submission" date="2024-02" db="EMBL/GenBank/DDBJ databases">
        <title>Sediminibacterium planktonica sp. nov. and Sediminibacterium longus sp. nov., isolated from surface lake and river water.</title>
        <authorList>
            <person name="Watanabe K."/>
            <person name="Takemine S."/>
            <person name="Ishii Y."/>
            <person name="Ogata Y."/>
            <person name="Shindo C."/>
            <person name="Suda W."/>
        </authorList>
    </citation>
    <scope>NUCLEOTIDE SEQUENCE</scope>
    <source>
        <strain evidence="3">KACHI17</strain>
    </source>
</reference>
<dbReference type="EMBL" id="AP029612">
    <property type="protein sequence ID" value="BFG71470.1"/>
    <property type="molecule type" value="Genomic_DNA"/>
</dbReference>
<accession>A0AAT9GLX6</accession>
<dbReference type="InterPro" id="IPR036291">
    <property type="entry name" value="NAD(P)-bd_dom_sf"/>
</dbReference>
<proteinExistence type="predicted"/>
<dbReference type="Pfam" id="PF22725">
    <property type="entry name" value="GFO_IDH_MocA_C3"/>
    <property type="match status" value="1"/>
</dbReference>
<feature type="domain" description="GFO/IDH/MocA-like oxidoreductase" evidence="2">
    <location>
        <begin position="129"/>
        <end position="253"/>
    </location>
</feature>
<dbReference type="SUPFAM" id="SSF51735">
    <property type="entry name" value="NAD(P)-binding Rossmann-fold domains"/>
    <property type="match status" value="1"/>
</dbReference>
<dbReference type="PANTHER" id="PTHR43249">
    <property type="entry name" value="UDP-N-ACETYL-2-AMINO-2-DEOXY-D-GLUCURONATE OXIDASE"/>
    <property type="match status" value="1"/>
</dbReference>
<dbReference type="Gene3D" id="3.40.50.720">
    <property type="entry name" value="NAD(P)-binding Rossmann-like Domain"/>
    <property type="match status" value="1"/>
</dbReference>
<protein>
    <submittedName>
        <fullName evidence="3">Gfo/Idh/MocA family oxidoreductase</fullName>
    </submittedName>
</protein>
<dbReference type="Gene3D" id="3.30.360.10">
    <property type="entry name" value="Dihydrodipicolinate Reductase, domain 2"/>
    <property type="match status" value="1"/>
</dbReference>
<dbReference type="PANTHER" id="PTHR43249:SF1">
    <property type="entry name" value="D-GLUCOSIDE 3-DEHYDROGENASE"/>
    <property type="match status" value="1"/>
</dbReference>
<dbReference type="InterPro" id="IPR000683">
    <property type="entry name" value="Gfo/Idh/MocA-like_OxRdtase_N"/>
</dbReference>
<evidence type="ECO:0000259" key="1">
    <source>
        <dbReference type="Pfam" id="PF01408"/>
    </source>
</evidence>
<name>A0AAT9GLX6_9BACT</name>
<feature type="domain" description="Gfo/Idh/MocA-like oxidoreductase N-terminal" evidence="1">
    <location>
        <begin position="4"/>
        <end position="117"/>
    </location>
</feature>
<dbReference type="RefSeq" id="WP_353549101.1">
    <property type="nucleotide sequence ID" value="NZ_AP029612.1"/>
</dbReference>
<dbReference type="SUPFAM" id="SSF55347">
    <property type="entry name" value="Glyceraldehyde-3-phosphate dehydrogenase-like, C-terminal domain"/>
    <property type="match status" value="1"/>
</dbReference>
<evidence type="ECO:0000259" key="2">
    <source>
        <dbReference type="Pfam" id="PF22725"/>
    </source>
</evidence>